<name>A0A143Z7M8_9LACT</name>
<evidence type="ECO:0000313" key="1">
    <source>
        <dbReference type="EMBL" id="CZR09623.1"/>
    </source>
</evidence>
<gene>
    <name evidence="2" type="ORF">SAMN05216375_13511</name>
    <name evidence="1" type="ORF">TR210_2772</name>
</gene>
<reference evidence="1 3" key="1">
    <citation type="submission" date="2016-02" db="EMBL/GenBank/DDBJ databases">
        <authorList>
            <person name="Wen L."/>
            <person name="He K."/>
            <person name="Yang H."/>
        </authorList>
    </citation>
    <scope>NUCLEOTIDE SEQUENCE [LARGE SCALE GENOMIC DNA]</scope>
    <source>
        <strain evidence="1">Trichococcus_R210</strain>
    </source>
</reference>
<accession>A0A143Z7M8</accession>
<keyword evidence="4" id="KW-1185">Reference proteome</keyword>
<dbReference type="InterPro" id="IPR011101">
    <property type="entry name" value="DUF5131"/>
</dbReference>
<dbReference type="AlphaFoldDB" id="A0A143Z7M8"/>
<dbReference type="STRING" id="640938.TR210_2772"/>
<dbReference type="Pfam" id="PF07505">
    <property type="entry name" value="DUF5131"/>
    <property type="match status" value="1"/>
</dbReference>
<dbReference type="EMBL" id="FNYT01000035">
    <property type="protein sequence ID" value="SEJ88955.1"/>
    <property type="molecule type" value="Genomic_DNA"/>
</dbReference>
<dbReference type="EMBL" id="FJNB01000029">
    <property type="protein sequence ID" value="CZR09623.1"/>
    <property type="molecule type" value="Genomic_DNA"/>
</dbReference>
<evidence type="ECO:0000313" key="3">
    <source>
        <dbReference type="Proteomes" id="UP000076878"/>
    </source>
</evidence>
<evidence type="ECO:0000313" key="4">
    <source>
        <dbReference type="Proteomes" id="UP000199280"/>
    </source>
</evidence>
<dbReference type="Proteomes" id="UP000076878">
    <property type="component" value="Unassembled WGS sequence"/>
</dbReference>
<sequence>MSDIWNPWHGCKKVSPGCQNCYMYYLDSQRGKDGALIYKVQSSFDRPLKRNRRGDYVIPSGSTIRVCMTSDFFLEEADEWRDEVWKMIEKRSDVLFYLLTKRIERVKDCLPENWGDGWENVWMNVSAENQKMADRRIPVLMDLPFKHRGIMAAPLIGAIDLTQHLASGKIERVIVGGENYDGARECHYEWVQSMHQACVDHQVNFEFIETGNHFVKNGRTYEILDKRKQQEQAKKSGLFHEGRAVSLHLTEVAQGESLPLFQTDAASLCDSCAYRKFCGTESGRPSCMLSL</sequence>
<proteinExistence type="predicted"/>
<dbReference type="OrthoDB" id="9787478at2"/>
<dbReference type="Proteomes" id="UP000199280">
    <property type="component" value="Unassembled WGS sequence"/>
</dbReference>
<organism evidence="1 3">
    <name type="scientific">Trichococcus ilyis</name>
    <dbReference type="NCBI Taxonomy" id="640938"/>
    <lineage>
        <taxon>Bacteria</taxon>
        <taxon>Bacillati</taxon>
        <taxon>Bacillota</taxon>
        <taxon>Bacilli</taxon>
        <taxon>Lactobacillales</taxon>
        <taxon>Carnobacteriaceae</taxon>
        <taxon>Trichococcus</taxon>
    </lineage>
</organism>
<evidence type="ECO:0000313" key="2">
    <source>
        <dbReference type="EMBL" id="SEJ88955.1"/>
    </source>
</evidence>
<reference evidence="2 4" key="2">
    <citation type="submission" date="2016-10" db="EMBL/GenBank/DDBJ databases">
        <authorList>
            <person name="Varghese N."/>
            <person name="Submissions S."/>
        </authorList>
    </citation>
    <scope>NUCLEOTIDE SEQUENCE [LARGE SCALE GENOMIC DNA]</scope>
    <source>
        <strain evidence="2 4">DSM 22150</strain>
    </source>
</reference>
<protein>
    <submittedName>
        <fullName evidence="1 2">Protein gp37</fullName>
    </submittedName>
</protein>
<dbReference type="RefSeq" id="WP_084254021.1">
    <property type="nucleotide sequence ID" value="NZ_FJNB01000029.1"/>
</dbReference>